<dbReference type="KEGG" id="ssau:H8M03_04590"/>
<keyword evidence="4" id="KW-1185">Reference proteome</keyword>
<accession>A0A7G9L4R0</accession>
<sequence>MARRPIFLAAILALLGIVAAGGVYAQMEATERGIPPLDSSGTLEIGGLHVDVGGKTPQESRYAGWRVAQRLGFKKLWAKSHKLPESQAPNLSDATLDTIVSSIIVEREQIGPNRYIADLGILFDRARAGELLGIGGQTRRSQPMLLIPVTITGGSATSLELRNPWQRAWAQFRTSQSAIDYVRVSGQGVDPLLINAAQARRPGRGWWRNILDLYGAADILVAEVNVHRLYPGGPARARFIARHGPDGEIVGGFELTAPNSAAIPQMMERGVQQMDALFTTAYDAGALARDSSLNLPEPPPPPLEEEVAEKKAKAAPTTYRIGVTAPNAATYNSAFAHLRAVPGVARVDQLNIALGDTSYFNVSYRGDVGRLVAILTSRGWGAEVSGGQVRLFVRRPEPPAEQRPAQPQPQPTQPQAPANQTEPSAALRVPATGSSERAELG</sequence>
<dbReference type="RefSeq" id="WP_187480564.1">
    <property type="nucleotide sequence ID" value="NZ_CP060697.1"/>
</dbReference>
<protein>
    <submittedName>
        <fullName evidence="3">Heavy-metal-associated domain-containing protein</fullName>
    </submittedName>
</protein>
<dbReference type="AlphaFoldDB" id="A0A7G9L4R0"/>
<name>A0A7G9L4R0_9SPHN</name>
<evidence type="ECO:0000313" key="3">
    <source>
        <dbReference type="EMBL" id="QNM83609.1"/>
    </source>
</evidence>
<evidence type="ECO:0000313" key="4">
    <source>
        <dbReference type="Proteomes" id="UP000515861"/>
    </source>
</evidence>
<keyword evidence="2" id="KW-0732">Signal</keyword>
<feature type="signal peptide" evidence="2">
    <location>
        <begin position="1"/>
        <end position="25"/>
    </location>
</feature>
<evidence type="ECO:0000256" key="2">
    <source>
        <dbReference type="SAM" id="SignalP"/>
    </source>
</evidence>
<feature type="chain" id="PRO_5028924022" evidence="2">
    <location>
        <begin position="26"/>
        <end position="441"/>
    </location>
</feature>
<dbReference type="Proteomes" id="UP000515861">
    <property type="component" value="Chromosome"/>
</dbReference>
<gene>
    <name evidence="3" type="ORF">H8M03_04590</name>
</gene>
<proteinExistence type="predicted"/>
<dbReference type="EMBL" id="CP060697">
    <property type="protein sequence ID" value="QNM83609.1"/>
    <property type="molecule type" value="Genomic_DNA"/>
</dbReference>
<evidence type="ECO:0000256" key="1">
    <source>
        <dbReference type="SAM" id="MobiDB-lite"/>
    </source>
</evidence>
<reference evidence="3 4" key="1">
    <citation type="submission" date="2020-08" db="EMBL/GenBank/DDBJ databases">
        <title>Sphingomonas sp. sand1-3 16S ribosomal RNA gene Genome sequencing and assembly.</title>
        <authorList>
            <person name="Kang M."/>
        </authorList>
    </citation>
    <scope>NUCLEOTIDE SEQUENCE [LARGE SCALE GENOMIC DNA]</scope>
    <source>
        <strain evidence="4">sand1-3</strain>
    </source>
</reference>
<feature type="region of interest" description="Disordered" evidence="1">
    <location>
        <begin position="396"/>
        <end position="441"/>
    </location>
</feature>
<organism evidence="3 4">
    <name type="scientific">Sphingomonas sabuli</name>
    <dbReference type="NCBI Taxonomy" id="2764186"/>
    <lineage>
        <taxon>Bacteria</taxon>
        <taxon>Pseudomonadati</taxon>
        <taxon>Pseudomonadota</taxon>
        <taxon>Alphaproteobacteria</taxon>
        <taxon>Sphingomonadales</taxon>
        <taxon>Sphingomonadaceae</taxon>
        <taxon>Sphingomonas</taxon>
    </lineage>
</organism>